<dbReference type="Gene3D" id="3.10.350.10">
    <property type="entry name" value="LysM domain"/>
    <property type="match status" value="1"/>
</dbReference>
<dbReference type="InterPro" id="IPR036779">
    <property type="entry name" value="LysM_dom_sf"/>
</dbReference>
<dbReference type="SMART" id="SM00257">
    <property type="entry name" value="LysM"/>
    <property type="match status" value="1"/>
</dbReference>
<feature type="transmembrane region" description="Helical" evidence="1">
    <location>
        <begin position="92"/>
        <end position="111"/>
    </location>
</feature>
<dbReference type="Pfam" id="PF01476">
    <property type="entry name" value="LysM"/>
    <property type="match status" value="1"/>
</dbReference>
<evidence type="ECO:0000259" key="2">
    <source>
        <dbReference type="PROSITE" id="PS51782"/>
    </source>
</evidence>
<dbReference type="InterPro" id="IPR018392">
    <property type="entry name" value="LysM"/>
</dbReference>
<evidence type="ECO:0000313" key="3">
    <source>
        <dbReference type="EMBL" id="TDZ46026.1"/>
    </source>
</evidence>
<dbReference type="EMBL" id="RYZW01000119">
    <property type="protein sequence ID" value="TDZ46026.1"/>
    <property type="molecule type" value="Genomic_DNA"/>
</dbReference>
<reference evidence="3 4" key="1">
    <citation type="submission" date="2018-12" db="EMBL/GenBank/DDBJ databases">
        <title>Genome sequence and assembly of Colletotrichum trifolii.</title>
        <authorList>
            <person name="Gan P."/>
            <person name="Shirasu K."/>
        </authorList>
    </citation>
    <scope>NUCLEOTIDE SEQUENCE [LARGE SCALE GENOMIC DNA]</scope>
    <source>
        <strain evidence="3 4">543-2</strain>
    </source>
</reference>
<keyword evidence="1" id="KW-0472">Membrane</keyword>
<organism evidence="3 4">
    <name type="scientific">Colletotrichum trifolii</name>
    <dbReference type="NCBI Taxonomy" id="5466"/>
    <lineage>
        <taxon>Eukaryota</taxon>
        <taxon>Fungi</taxon>
        <taxon>Dikarya</taxon>
        <taxon>Ascomycota</taxon>
        <taxon>Pezizomycotina</taxon>
        <taxon>Sordariomycetes</taxon>
        <taxon>Hypocreomycetidae</taxon>
        <taxon>Glomerellales</taxon>
        <taxon>Glomerellaceae</taxon>
        <taxon>Colletotrichum</taxon>
        <taxon>Colletotrichum orbiculare species complex</taxon>
    </lineage>
</organism>
<gene>
    <name evidence="3" type="ORF">CTRI78_v009136</name>
</gene>
<dbReference type="SUPFAM" id="SSF54106">
    <property type="entry name" value="LysM domain"/>
    <property type="match status" value="1"/>
</dbReference>
<name>A0A4R8R1K5_COLTR</name>
<feature type="domain" description="LysM" evidence="2">
    <location>
        <begin position="126"/>
        <end position="170"/>
    </location>
</feature>
<dbReference type="AlphaFoldDB" id="A0A4R8R1K5"/>
<keyword evidence="4" id="KW-1185">Reference proteome</keyword>
<dbReference type="PROSITE" id="PS51782">
    <property type="entry name" value="LYSM"/>
    <property type="match status" value="1"/>
</dbReference>
<dbReference type="CDD" id="cd00118">
    <property type="entry name" value="LysM"/>
    <property type="match status" value="1"/>
</dbReference>
<accession>A0A4R8R1K5</accession>
<keyword evidence="1" id="KW-0812">Transmembrane</keyword>
<comment type="caution">
    <text evidence="3">The sequence shown here is derived from an EMBL/GenBank/DDBJ whole genome shotgun (WGS) entry which is preliminary data.</text>
</comment>
<evidence type="ECO:0000313" key="4">
    <source>
        <dbReference type="Proteomes" id="UP000295703"/>
    </source>
</evidence>
<sequence>MSRFSRYDTDEERLPEGMQRVGYDADSQVYTYQDTDGSYWEGAPGNQYGQLTQVSAGGRETRNGRRPVVDPAATHMMWETERKNWRQGWQPLLNFFLIIGLFLLLLTWWLYRTPTEELPQCGEQAVPYKISKGDTCWGIAEEHKMSVEDIVKANEMLNCDKLRIGMSICLPSVA</sequence>
<keyword evidence="1" id="KW-1133">Transmembrane helix</keyword>
<proteinExistence type="predicted"/>
<dbReference type="STRING" id="5466.A0A4R8R1K5"/>
<dbReference type="Proteomes" id="UP000295703">
    <property type="component" value="Unassembled WGS sequence"/>
</dbReference>
<protein>
    <recommendedName>
        <fullName evidence="2">LysM domain-containing protein</fullName>
    </recommendedName>
</protein>
<evidence type="ECO:0000256" key="1">
    <source>
        <dbReference type="SAM" id="Phobius"/>
    </source>
</evidence>